<evidence type="ECO:0000259" key="5">
    <source>
        <dbReference type="Pfam" id="PF07635"/>
    </source>
</evidence>
<evidence type="ECO:0000313" key="7">
    <source>
        <dbReference type="EMBL" id="QDV43445.1"/>
    </source>
</evidence>
<dbReference type="InterPro" id="IPR013042">
    <property type="entry name" value="DUF1592"/>
</dbReference>
<evidence type="ECO:0000259" key="3">
    <source>
        <dbReference type="Pfam" id="PF07627"/>
    </source>
</evidence>
<proteinExistence type="predicted"/>
<dbReference type="Pfam" id="PF07637">
    <property type="entry name" value="PSD5"/>
    <property type="match status" value="1"/>
</dbReference>
<dbReference type="InterPro" id="IPR013036">
    <property type="entry name" value="DUF1587"/>
</dbReference>
<evidence type="ECO:0000259" key="4">
    <source>
        <dbReference type="Pfam" id="PF07631"/>
    </source>
</evidence>
<dbReference type="Pfam" id="PF07635">
    <property type="entry name" value="PSCyt1"/>
    <property type="match status" value="1"/>
</dbReference>
<feature type="domain" description="DUF1587" evidence="2">
    <location>
        <begin position="154"/>
        <end position="217"/>
    </location>
</feature>
<evidence type="ECO:0000259" key="6">
    <source>
        <dbReference type="Pfam" id="PF07637"/>
    </source>
</evidence>
<reference evidence="7 8" key="1">
    <citation type="submission" date="2019-03" db="EMBL/GenBank/DDBJ databases">
        <title>Deep-cultivation of Planctomycetes and their phenomic and genomic characterization uncovers novel biology.</title>
        <authorList>
            <person name="Wiegand S."/>
            <person name="Jogler M."/>
            <person name="Boedeker C."/>
            <person name="Pinto D."/>
            <person name="Vollmers J."/>
            <person name="Rivas-Marin E."/>
            <person name="Kohn T."/>
            <person name="Peeters S.H."/>
            <person name="Heuer A."/>
            <person name="Rast P."/>
            <person name="Oberbeckmann S."/>
            <person name="Bunk B."/>
            <person name="Jeske O."/>
            <person name="Meyerdierks A."/>
            <person name="Storesund J.E."/>
            <person name="Kallscheuer N."/>
            <person name="Luecker S."/>
            <person name="Lage O.M."/>
            <person name="Pohl T."/>
            <person name="Merkel B.J."/>
            <person name="Hornburger P."/>
            <person name="Mueller R.-W."/>
            <person name="Bruemmer F."/>
            <person name="Labrenz M."/>
            <person name="Spormann A.M."/>
            <person name="Op den Camp H."/>
            <person name="Overmann J."/>
            <person name="Amann R."/>
            <person name="Jetten M.S.M."/>
            <person name="Mascher T."/>
            <person name="Medema M.H."/>
            <person name="Devos D.P."/>
            <person name="Kaster A.-K."/>
            <person name="Ovreas L."/>
            <person name="Rohde M."/>
            <person name="Galperin M.Y."/>
            <person name="Jogler C."/>
        </authorList>
    </citation>
    <scope>NUCLEOTIDE SEQUENCE [LARGE SCALE GENOMIC DNA]</scope>
    <source>
        <strain evidence="7 8">Enr13</strain>
    </source>
</reference>
<dbReference type="InterPro" id="IPR013039">
    <property type="entry name" value="DUF1588"/>
</dbReference>
<dbReference type="Proteomes" id="UP000319004">
    <property type="component" value="Chromosome"/>
</dbReference>
<feature type="domain" description="Cytochrome C Planctomycete-type" evidence="5">
    <location>
        <begin position="71"/>
        <end position="117"/>
    </location>
</feature>
<feature type="domain" description="DUF1595" evidence="6">
    <location>
        <begin position="408"/>
        <end position="468"/>
    </location>
</feature>
<organism evidence="7 8">
    <name type="scientific">Stieleria neptunia</name>
    <dbReference type="NCBI Taxonomy" id="2527979"/>
    <lineage>
        <taxon>Bacteria</taxon>
        <taxon>Pseudomonadati</taxon>
        <taxon>Planctomycetota</taxon>
        <taxon>Planctomycetia</taxon>
        <taxon>Pirellulales</taxon>
        <taxon>Pirellulaceae</taxon>
        <taxon>Stieleria</taxon>
    </lineage>
</organism>
<evidence type="ECO:0000313" key="8">
    <source>
        <dbReference type="Proteomes" id="UP000319004"/>
    </source>
</evidence>
<feature type="domain" description="DUF1592" evidence="4">
    <location>
        <begin position="483"/>
        <end position="609"/>
    </location>
</feature>
<dbReference type="Pfam" id="PF07631">
    <property type="entry name" value="PSD4"/>
    <property type="match status" value="1"/>
</dbReference>
<dbReference type="AlphaFoldDB" id="A0A518HRG6"/>
<dbReference type="InterPro" id="IPR011478">
    <property type="entry name" value="DUF1585"/>
</dbReference>
<gene>
    <name evidence="7" type="ORF">Enr13x_33020</name>
</gene>
<dbReference type="Pfam" id="PF07627">
    <property type="entry name" value="PSCyt3"/>
    <property type="match status" value="1"/>
</dbReference>
<name>A0A518HRG6_9BACT</name>
<dbReference type="InterPro" id="IPR011429">
    <property type="entry name" value="Cyt_c_Planctomycete-type"/>
</dbReference>
<dbReference type="EMBL" id="CP037423">
    <property type="protein sequence ID" value="QDV43445.1"/>
    <property type="molecule type" value="Genomic_DNA"/>
</dbReference>
<sequence length="818" mass="91990">MRNENMNRCTRNRFSFCGFPACVFGVSLWFGSLSVCLVNAAEPTGSPADEIAKVLTESEYSGLETLVTEYCLDCHSEDEPEADLDLSVVGEQSIQASAELWERVLRELTSRRMPPPDSYRPSEQIYQNTSERLVEALAHVAAKHPRPGRTDTFRRLNRFEYQNAIRDLLALDIDAEALLPADESSHGFDNVTVGDLPPTLVSRYINAARKISQLAIARPSDQLEGHTYRMPADVTQEKHVVGLPLGTRGGMLLHHTFPRSGVYEVQVNLARDRNEHVEGLNGKYQMEFLLDRERVAEFELVPPKARNRYFFDDSRLKARVTVEAGPHDLGVTFIKNKSSLIETKRQPLNVHFNSHRHPRLTPAVYQVSITGPYADDDASAAAESPPDTPSRQRVFSCYPASPEQNEACARQIISRLARLAYRRAVDDADVDRLMEFYRDGAAAAGFEAGIERALASILVSPRFLFRIERDPDGLDVGDAYAISDDELASRLSFFLWSSLPDDELLTVAEGGNLRDPSVLREQMQRMLNDPRAEALVTNFANQWLHLRNLESKTPDARLYPDFDDNLRQAMRRETELFFQSIIREDRSVLDLLRSDYTYLNERLAKHYGIPHVYGSRFRRVSLSGDEHRGGLLRHGSILTVTSYATRTSPVIRGNWVLVNLLATPTPPPPPNVPSLEEEVIGAELPIRERLAKHRSNPACASCHVIIDPIGFSLENYDAVGRWRDTEFGVPVDSEGALPSGDSFQSVTGLEAAIMQRPELFATAMTEKLTTYALGRGIGESDGPAIREIVRRAGQDQYRFSTLIWEIINSPAFQMRTYR</sequence>
<dbReference type="Pfam" id="PF07624">
    <property type="entry name" value="PSD2"/>
    <property type="match status" value="1"/>
</dbReference>
<accession>A0A518HRG6</accession>
<feature type="domain" description="DUF1588" evidence="3">
    <location>
        <begin position="628"/>
        <end position="726"/>
    </location>
</feature>
<evidence type="ECO:0000259" key="2">
    <source>
        <dbReference type="Pfam" id="PF07626"/>
    </source>
</evidence>
<dbReference type="KEGG" id="snep:Enr13x_33020"/>
<protein>
    <submittedName>
        <fullName evidence="7">Planctomycete cytochrome C</fullName>
    </submittedName>
</protein>
<dbReference type="Pfam" id="PF07626">
    <property type="entry name" value="PSD3"/>
    <property type="match status" value="1"/>
</dbReference>
<feature type="domain" description="DUF1585" evidence="1">
    <location>
        <begin position="739"/>
        <end position="812"/>
    </location>
</feature>
<keyword evidence="8" id="KW-1185">Reference proteome</keyword>
<dbReference type="InterPro" id="IPR013043">
    <property type="entry name" value="DUF1595"/>
</dbReference>
<evidence type="ECO:0000259" key="1">
    <source>
        <dbReference type="Pfam" id="PF07624"/>
    </source>
</evidence>